<accession>A0ABD2ZBT9</accession>
<feature type="compositionally biased region" description="Basic and acidic residues" evidence="1">
    <location>
        <begin position="97"/>
        <end position="112"/>
    </location>
</feature>
<feature type="chain" id="PRO_5044864960" evidence="2">
    <location>
        <begin position="23"/>
        <end position="151"/>
    </location>
</feature>
<evidence type="ECO:0000256" key="1">
    <source>
        <dbReference type="SAM" id="MobiDB-lite"/>
    </source>
</evidence>
<gene>
    <name evidence="3" type="ORF">ACH5RR_023859</name>
</gene>
<dbReference type="AlphaFoldDB" id="A0ABD2ZBT9"/>
<feature type="signal peptide" evidence="2">
    <location>
        <begin position="1"/>
        <end position="22"/>
    </location>
</feature>
<name>A0ABD2ZBT9_9GENT</name>
<evidence type="ECO:0000313" key="3">
    <source>
        <dbReference type="EMBL" id="KAL3516957.1"/>
    </source>
</evidence>
<comment type="caution">
    <text evidence="3">The sequence shown here is derived from an EMBL/GenBank/DDBJ whole genome shotgun (WGS) entry which is preliminary data.</text>
</comment>
<keyword evidence="4" id="KW-1185">Reference proteome</keyword>
<dbReference type="InterPro" id="IPR053313">
    <property type="entry name" value="RGF"/>
</dbReference>
<organism evidence="3 4">
    <name type="scientific">Cinchona calisaya</name>
    <dbReference type="NCBI Taxonomy" id="153742"/>
    <lineage>
        <taxon>Eukaryota</taxon>
        <taxon>Viridiplantae</taxon>
        <taxon>Streptophyta</taxon>
        <taxon>Embryophyta</taxon>
        <taxon>Tracheophyta</taxon>
        <taxon>Spermatophyta</taxon>
        <taxon>Magnoliopsida</taxon>
        <taxon>eudicotyledons</taxon>
        <taxon>Gunneridae</taxon>
        <taxon>Pentapetalae</taxon>
        <taxon>asterids</taxon>
        <taxon>lamiids</taxon>
        <taxon>Gentianales</taxon>
        <taxon>Rubiaceae</taxon>
        <taxon>Cinchonoideae</taxon>
        <taxon>Cinchoneae</taxon>
        <taxon>Cinchona</taxon>
    </lineage>
</organism>
<protein>
    <submittedName>
        <fullName evidence="3">Uncharacterized protein</fullName>
    </submittedName>
</protein>
<feature type="compositionally biased region" description="Basic and acidic residues" evidence="1">
    <location>
        <begin position="39"/>
        <end position="49"/>
    </location>
</feature>
<dbReference type="PANTHER" id="PTHR34961:SF1">
    <property type="entry name" value="ROOT MERISTEM GROWTH FACTOR 10"/>
    <property type="match status" value="1"/>
</dbReference>
<feature type="region of interest" description="Disordered" evidence="1">
    <location>
        <begin position="39"/>
        <end position="151"/>
    </location>
</feature>
<evidence type="ECO:0000256" key="2">
    <source>
        <dbReference type="SAM" id="SignalP"/>
    </source>
</evidence>
<dbReference type="Proteomes" id="UP001630127">
    <property type="component" value="Unassembled WGS sequence"/>
</dbReference>
<reference evidence="3 4" key="1">
    <citation type="submission" date="2024-11" db="EMBL/GenBank/DDBJ databases">
        <title>A near-complete genome assembly of Cinchona calisaya.</title>
        <authorList>
            <person name="Lian D.C."/>
            <person name="Zhao X.W."/>
            <person name="Wei L."/>
        </authorList>
    </citation>
    <scope>NUCLEOTIDE SEQUENCE [LARGE SCALE GENOMIC DNA]</scope>
    <source>
        <tissue evidence="3">Nenye</tissue>
    </source>
</reference>
<dbReference type="EMBL" id="JBJUIK010000010">
    <property type="protein sequence ID" value="KAL3516957.1"/>
    <property type="molecule type" value="Genomic_DNA"/>
</dbReference>
<sequence length="151" mass="16714">MSIISSSLVILLLSIAICSCNARPIGVINKDNDSAKSFHLSSKNEEKSSLARISISSTDEKPSKANKYAEPAQGDQSPLMENGVHKNNKGTRTQQKLVEKKHDQVKDDDHVAQNESLAKVSWKLPHRKRGEQQPGFNLDYAPPKIHPPVHN</sequence>
<dbReference type="PANTHER" id="PTHR34961">
    <property type="entry name" value="TRANSMEMBRANE PROTEIN"/>
    <property type="match status" value="1"/>
</dbReference>
<keyword evidence="2" id="KW-0732">Signal</keyword>
<proteinExistence type="predicted"/>
<evidence type="ECO:0000313" key="4">
    <source>
        <dbReference type="Proteomes" id="UP001630127"/>
    </source>
</evidence>